<evidence type="ECO:0000313" key="2">
    <source>
        <dbReference type="EMBL" id="MBW0507832.1"/>
    </source>
</evidence>
<feature type="region of interest" description="Disordered" evidence="1">
    <location>
        <begin position="55"/>
        <end position="138"/>
    </location>
</feature>
<proteinExistence type="predicted"/>
<evidence type="ECO:0000313" key="3">
    <source>
        <dbReference type="Proteomes" id="UP000765509"/>
    </source>
</evidence>
<reference evidence="2" key="1">
    <citation type="submission" date="2021-03" db="EMBL/GenBank/DDBJ databases">
        <title>Draft genome sequence of rust myrtle Austropuccinia psidii MF-1, a brazilian biotype.</title>
        <authorList>
            <person name="Quecine M.C."/>
            <person name="Pachon D.M.R."/>
            <person name="Bonatelli M.L."/>
            <person name="Correr F.H."/>
            <person name="Franceschini L.M."/>
            <person name="Leite T.F."/>
            <person name="Margarido G.R.A."/>
            <person name="Almeida C.A."/>
            <person name="Ferrarezi J.A."/>
            <person name="Labate C.A."/>
        </authorList>
    </citation>
    <scope>NUCLEOTIDE SEQUENCE</scope>
    <source>
        <strain evidence="2">MF-1</strain>
    </source>
</reference>
<comment type="caution">
    <text evidence="2">The sequence shown here is derived from an EMBL/GenBank/DDBJ whole genome shotgun (WGS) entry which is preliminary data.</text>
</comment>
<accession>A0A9Q3DTD2</accession>
<evidence type="ECO:0000256" key="1">
    <source>
        <dbReference type="SAM" id="MobiDB-lite"/>
    </source>
</evidence>
<dbReference type="AlphaFoldDB" id="A0A9Q3DTD2"/>
<sequence length="138" mass="15222">MSAQRRGINGGFQNFHQFPNVRNNRDIPVSVQELVYGGKAAGVTTSSKFLKRHNKLISSSEEVHGPRKDRRAYEGLNTHVLQGTSPTDKILVEKPENVVRGQEKKLAQGKDNSPVEAPHASTSKNLPQKVPKKGKKTS</sequence>
<gene>
    <name evidence="2" type="ORF">O181_047547</name>
</gene>
<organism evidence="2 3">
    <name type="scientific">Austropuccinia psidii MF-1</name>
    <dbReference type="NCBI Taxonomy" id="1389203"/>
    <lineage>
        <taxon>Eukaryota</taxon>
        <taxon>Fungi</taxon>
        <taxon>Dikarya</taxon>
        <taxon>Basidiomycota</taxon>
        <taxon>Pucciniomycotina</taxon>
        <taxon>Pucciniomycetes</taxon>
        <taxon>Pucciniales</taxon>
        <taxon>Sphaerophragmiaceae</taxon>
        <taxon>Austropuccinia</taxon>
    </lineage>
</organism>
<feature type="compositionally biased region" description="Basic and acidic residues" evidence="1">
    <location>
        <begin position="90"/>
        <end position="108"/>
    </location>
</feature>
<keyword evidence="3" id="KW-1185">Reference proteome</keyword>
<dbReference type="Proteomes" id="UP000765509">
    <property type="component" value="Unassembled WGS sequence"/>
</dbReference>
<protein>
    <submittedName>
        <fullName evidence="2">Uncharacterized protein</fullName>
    </submittedName>
</protein>
<name>A0A9Q3DTD2_9BASI</name>
<dbReference type="EMBL" id="AVOT02019940">
    <property type="protein sequence ID" value="MBW0507832.1"/>
    <property type="molecule type" value="Genomic_DNA"/>
</dbReference>